<evidence type="ECO:0000313" key="2">
    <source>
        <dbReference type="EMBL" id="CAE8681914.1"/>
    </source>
</evidence>
<gene>
    <name evidence="1" type="ORF">PGLA1383_LOCUS31007</name>
    <name evidence="2" type="ORF">PGLA2088_LOCUS22678</name>
</gene>
<proteinExistence type="predicted"/>
<dbReference type="AlphaFoldDB" id="A0A813FIK8"/>
<evidence type="ECO:0008006" key="4">
    <source>
        <dbReference type="Google" id="ProtNLM"/>
    </source>
</evidence>
<dbReference type="Proteomes" id="UP000626109">
    <property type="component" value="Unassembled WGS sequence"/>
</dbReference>
<evidence type="ECO:0000313" key="3">
    <source>
        <dbReference type="Proteomes" id="UP000654075"/>
    </source>
</evidence>
<accession>A0A813FIK8</accession>
<comment type="caution">
    <text evidence="1">The sequence shown here is derived from an EMBL/GenBank/DDBJ whole genome shotgun (WGS) entry which is preliminary data.</text>
</comment>
<dbReference type="Proteomes" id="UP000654075">
    <property type="component" value="Unassembled WGS sequence"/>
</dbReference>
<evidence type="ECO:0000313" key="1">
    <source>
        <dbReference type="EMBL" id="CAE8613229.1"/>
    </source>
</evidence>
<name>A0A813FIK8_POLGL</name>
<reference evidence="1" key="1">
    <citation type="submission" date="2021-02" db="EMBL/GenBank/DDBJ databases">
        <authorList>
            <person name="Dougan E. K."/>
            <person name="Rhodes N."/>
            <person name="Thang M."/>
            <person name="Chan C."/>
        </authorList>
    </citation>
    <scope>NUCLEOTIDE SEQUENCE</scope>
</reference>
<organism evidence="1 3">
    <name type="scientific">Polarella glacialis</name>
    <name type="common">Dinoflagellate</name>
    <dbReference type="NCBI Taxonomy" id="89957"/>
    <lineage>
        <taxon>Eukaryota</taxon>
        <taxon>Sar</taxon>
        <taxon>Alveolata</taxon>
        <taxon>Dinophyceae</taxon>
        <taxon>Suessiales</taxon>
        <taxon>Suessiaceae</taxon>
        <taxon>Polarella</taxon>
    </lineage>
</organism>
<protein>
    <recommendedName>
        <fullName evidence="4">PDZ domain-containing protein</fullName>
    </recommendedName>
</protein>
<dbReference type="EMBL" id="CAJNNW010026009">
    <property type="protein sequence ID" value="CAE8681914.1"/>
    <property type="molecule type" value="Genomic_DNA"/>
</dbReference>
<sequence length="304" mass="32636">MRGRSGLEVEQELLDFVQAEPSRKRLLQLESFHALKDDLENHGLNAEEWCASLCDELRTLQEAHWTEEFGEIAAARLSGGEGEGMMMSLDAASAAKRKGISAGIKRALRASSEKRLSLLQAVAAEYLQQQKGGWRSADAAKKPAGLASVVFASRPFGMTPAKGGLAREDEVVGYVVTSVNHNDPSKPASKLGIKVGWVAATMNGIDVRTLPLKAIQELLKELILPITIEFEKPPKGTLLPAASNASPEKSINNSSANTIIGTATDTSTTRTTARDNLGCAGVIHSQKMAKACKESDDPGWDEAW</sequence>
<keyword evidence="3" id="KW-1185">Reference proteome</keyword>
<dbReference type="EMBL" id="CAJNNV010025222">
    <property type="protein sequence ID" value="CAE8613229.1"/>
    <property type="molecule type" value="Genomic_DNA"/>
</dbReference>